<sequence>MINVDLCSPVETYVSENQQGKTSAKNLFIA</sequence>
<reference evidence="1" key="1">
    <citation type="submission" date="2019-03" db="EMBL/GenBank/DDBJ databases">
        <title>Single cell metagenomics reveals metabolic interactions within the superorganism composed of flagellate Streblomastix strix and complex community of Bacteroidetes bacteria on its surface.</title>
        <authorList>
            <person name="Treitli S.C."/>
            <person name="Kolisko M."/>
            <person name="Husnik F."/>
            <person name="Keeling P."/>
            <person name="Hampl V."/>
        </authorList>
    </citation>
    <scope>NUCLEOTIDE SEQUENCE</scope>
    <source>
        <strain evidence="1">STM</strain>
    </source>
</reference>
<accession>A0A5J4SQV7</accession>
<organism evidence="1">
    <name type="scientific">termite gut metagenome</name>
    <dbReference type="NCBI Taxonomy" id="433724"/>
    <lineage>
        <taxon>unclassified sequences</taxon>
        <taxon>metagenomes</taxon>
        <taxon>organismal metagenomes</taxon>
    </lineage>
</organism>
<proteinExistence type="predicted"/>
<dbReference type="AlphaFoldDB" id="A0A5J4SQV7"/>
<protein>
    <submittedName>
        <fullName evidence="1">Uncharacterized protein</fullName>
    </submittedName>
</protein>
<gene>
    <name evidence="1" type="ORF">EZS27_004066</name>
</gene>
<comment type="caution">
    <text evidence="1">The sequence shown here is derived from an EMBL/GenBank/DDBJ whole genome shotgun (WGS) entry which is preliminary data.</text>
</comment>
<evidence type="ECO:0000313" key="1">
    <source>
        <dbReference type="EMBL" id="KAA6348466.1"/>
    </source>
</evidence>
<name>A0A5J4SQV7_9ZZZZ</name>
<dbReference type="EMBL" id="SNRY01000067">
    <property type="protein sequence ID" value="KAA6348466.1"/>
    <property type="molecule type" value="Genomic_DNA"/>
</dbReference>